<dbReference type="Proteomes" id="UP001285354">
    <property type="component" value="Unassembled WGS sequence"/>
</dbReference>
<keyword evidence="6" id="KW-0378">Hydrolase</keyword>
<dbReference type="InterPro" id="IPR020084">
    <property type="entry name" value="NUDIX_hydrolase_CS"/>
</dbReference>
<feature type="region of interest" description="Disordered" evidence="9">
    <location>
        <begin position="690"/>
        <end position="779"/>
    </location>
</feature>
<accession>A0AAD9SZA0</accession>
<reference evidence="11" key="1">
    <citation type="submission" date="2023-06" db="EMBL/GenBank/DDBJ databases">
        <title>Draft genome of Marssonina rosae.</title>
        <authorList>
            <person name="Cheng Q."/>
        </authorList>
    </citation>
    <scope>NUCLEOTIDE SEQUENCE</scope>
    <source>
        <strain evidence="11">R4</strain>
    </source>
</reference>
<dbReference type="CDD" id="cd03672">
    <property type="entry name" value="NUDIX_Dcp2p_Nudt20"/>
    <property type="match status" value="1"/>
</dbReference>
<feature type="region of interest" description="Disordered" evidence="9">
    <location>
        <begin position="411"/>
        <end position="455"/>
    </location>
</feature>
<name>A0AAD9SZA0_9HELO</name>
<evidence type="ECO:0000256" key="8">
    <source>
        <dbReference type="ARBA" id="ARBA00023211"/>
    </source>
</evidence>
<dbReference type="Gene3D" id="1.10.10.1050">
    <property type="entry name" value="Dcp2, box A domain"/>
    <property type="match status" value="1"/>
</dbReference>
<dbReference type="InterPro" id="IPR015797">
    <property type="entry name" value="NUDIX_hydrolase-like_dom_sf"/>
</dbReference>
<feature type="region of interest" description="Disordered" evidence="9">
    <location>
        <begin position="471"/>
        <end position="508"/>
    </location>
</feature>
<evidence type="ECO:0000259" key="10">
    <source>
        <dbReference type="PROSITE" id="PS51462"/>
    </source>
</evidence>
<feature type="compositionally biased region" description="Polar residues" evidence="9">
    <location>
        <begin position="286"/>
        <end position="301"/>
    </location>
</feature>
<evidence type="ECO:0000256" key="5">
    <source>
        <dbReference type="ARBA" id="ARBA00022723"/>
    </source>
</evidence>
<gene>
    <name evidence="11" type="ORF">QTJ16_003229</name>
</gene>
<dbReference type="SUPFAM" id="SSF55811">
    <property type="entry name" value="Nudix"/>
    <property type="match status" value="1"/>
</dbReference>
<feature type="compositionally biased region" description="Basic and acidic residues" evidence="9">
    <location>
        <begin position="266"/>
        <end position="278"/>
    </location>
</feature>
<dbReference type="PROSITE" id="PS51462">
    <property type="entry name" value="NUDIX"/>
    <property type="match status" value="1"/>
</dbReference>
<dbReference type="FunFam" id="3.90.79.10:FF:000003">
    <property type="entry name" value="M7GpppN-mRNA hydrolase isoform 2"/>
    <property type="match status" value="1"/>
</dbReference>
<comment type="similarity">
    <text evidence="3">Belongs to the Nudix hydrolase family. DCP2 subfamily.</text>
</comment>
<dbReference type="SUPFAM" id="SSF140586">
    <property type="entry name" value="Dcp2 domain-like"/>
    <property type="match status" value="1"/>
</dbReference>
<evidence type="ECO:0000256" key="1">
    <source>
        <dbReference type="ARBA" id="ARBA00001936"/>
    </source>
</evidence>
<dbReference type="GO" id="GO:0140933">
    <property type="term" value="F:5'-(N(7)-methylguanosine 5'-triphospho)-[mRNA] hydrolase activity"/>
    <property type="evidence" value="ECO:0007669"/>
    <property type="project" value="InterPro"/>
</dbReference>
<dbReference type="Pfam" id="PF00293">
    <property type="entry name" value="NUDIX"/>
    <property type="match status" value="1"/>
</dbReference>
<feature type="compositionally biased region" description="Polar residues" evidence="9">
    <location>
        <begin position="540"/>
        <end position="557"/>
    </location>
</feature>
<keyword evidence="8" id="KW-0464">Manganese</keyword>
<feature type="region of interest" description="Disordered" evidence="9">
    <location>
        <begin position="254"/>
        <end position="301"/>
    </location>
</feature>
<dbReference type="InterPro" id="IPR000086">
    <property type="entry name" value="NUDIX_hydrolase_dom"/>
</dbReference>
<dbReference type="GO" id="GO:0000290">
    <property type="term" value="P:deadenylation-dependent decapping of nuclear-transcribed mRNA"/>
    <property type="evidence" value="ECO:0007669"/>
    <property type="project" value="InterPro"/>
</dbReference>
<keyword evidence="5" id="KW-0479">Metal-binding</keyword>
<feature type="domain" description="Nudix hydrolase" evidence="10">
    <location>
        <begin position="95"/>
        <end position="230"/>
    </location>
</feature>
<protein>
    <recommendedName>
        <fullName evidence="10">Nudix hydrolase domain-containing protein</fullName>
    </recommendedName>
</protein>
<evidence type="ECO:0000256" key="6">
    <source>
        <dbReference type="ARBA" id="ARBA00022801"/>
    </source>
</evidence>
<dbReference type="FunFam" id="1.10.10.1050:FF:000003">
    <property type="entry name" value="Decapping enzyme Dcp2, putative"/>
    <property type="match status" value="1"/>
</dbReference>
<sequence length="860" mass="94643">MNETKMHLEDWLDDLCVRFILNLPLADLASIERICFQVEEAQWFYEDFIRPLDPALPSLSLRSFCERIFAHCPLLSAFSQGKHMQAFESFMEYKARVPVRGAILLNEDMDSTILVKGWKKGANWSFPRGKINKDEDDLDCAIREVYEETGYNLEEAGLVPADRKVKKIEVNMAQQQMQLFVFRDVPMETYFEPRTRKEISKIEWWRLSDLPAFRRKGQEHPQAAISANKFYMVAPFLVPLRKWVVEQKKKDARRASSNQYASAGLSHDEAFTEEDRGVESAYPTHFDNSASRGMPDQSSLQDASAALNHLLRTQQPQELQAESSDASQSTNNVGNALLALLHSKPSNAGLPALHNAPPRTSIEYTLGQPQMPPKPQQLPSRPPHSSSIPPQMFPMQPQSERFSYQHPILQGQNRQPNADADKYQAQQPAQSRSENLHHNQSQHLIHPQPLPPNVQRAVFTGVPVHAPTIPSPQNVPFSHGQPAPKAIANPQLPSLHSKTVPSEPILSSPKLTSHSLALLNAFKSRDRAAGEPSGPPDPILQNNVNKAAPPSHTQSRHLPQELPANASLEFQEQLRPQVVYQDNGNPGVNSPPIVKPAISDFQRSKLLGLFKSPTVQAAVPAGPLGATALPRSITPSAVELSAVEPLSTNAATTSALLNDKRTPDHLANIGTKLTVHSNPQLTFRPAGILARPMDSNERESLPKNGSGHKLRSNGKKSGPRANQQEARPEKPIFQPQILKRPQQVLSKAPEENPTLLDTPAFSRSSLDGASSKPTDHSSNLLSLFRTAPTGLASHSQRLPSEKLTSLAPADSTSGLAAVSRVASFASMESSPRRGSQTSISPADKGFLLSYLDAVANGAQR</sequence>
<dbReference type="GO" id="GO:0000932">
    <property type="term" value="C:P-body"/>
    <property type="evidence" value="ECO:0007669"/>
    <property type="project" value="TreeGrafter"/>
</dbReference>
<dbReference type="GO" id="GO:0003723">
    <property type="term" value="F:RNA binding"/>
    <property type="evidence" value="ECO:0007669"/>
    <property type="project" value="UniProtKB-KW"/>
</dbReference>
<dbReference type="AlphaFoldDB" id="A0AAD9SZA0"/>
<feature type="compositionally biased region" description="Polar residues" evidence="9">
    <location>
        <begin position="424"/>
        <end position="443"/>
    </location>
</feature>
<feature type="compositionally biased region" description="Basic residues" evidence="9">
    <location>
        <begin position="706"/>
        <end position="718"/>
    </location>
</feature>
<keyword evidence="7" id="KW-0694">RNA-binding</keyword>
<evidence type="ECO:0000313" key="11">
    <source>
        <dbReference type="EMBL" id="KAK2627263.1"/>
    </source>
</evidence>
<evidence type="ECO:0000256" key="7">
    <source>
        <dbReference type="ARBA" id="ARBA00022884"/>
    </source>
</evidence>
<keyword evidence="12" id="KW-1185">Reference proteome</keyword>
<dbReference type="Gene3D" id="3.90.79.10">
    <property type="entry name" value="Nucleoside Triphosphate Pyrophosphohydrolase"/>
    <property type="match status" value="1"/>
</dbReference>
<evidence type="ECO:0000313" key="12">
    <source>
        <dbReference type="Proteomes" id="UP001285354"/>
    </source>
</evidence>
<dbReference type="PROSITE" id="PS00893">
    <property type="entry name" value="NUDIX_BOX"/>
    <property type="match status" value="1"/>
</dbReference>
<dbReference type="SMART" id="SM01125">
    <property type="entry name" value="DCP2"/>
    <property type="match status" value="1"/>
</dbReference>
<dbReference type="GO" id="GO:0030145">
    <property type="term" value="F:manganese ion binding"/>
    <property type="evidence" value="ECO:0007669"/>
    <property type="project" value="InterPro"/>
</dbReference>
<dbReference type="InterPro" id="IPR044099">
    <property type="entry name" value="Dcp2_NUDIX"/>
</dbReference>
<organism evidence="11 12">
    <name type="scientific">Diplocarpon rosae</name>
    <dbReference type="NCBI Taxonomy" id="946125"/>
    <lineage>
        <taxon>Eukaryota</taxon>
        <taxon>Fungi</taxon>
        <taxon>Dikarya</taxon>
        <taxon>Ascomycota</taxon>
        <taxon>Pezizomycotina</taxon>
        <taxon>Leotiomycetes</taxon>
        <taxon>Helotiales</taxon>
        <taxon>Drepanopezizaceae</taxon>
        <taxon>Diplocarpon</taxon>
    </lineage>
</organism>
<feature type="region of interest" description="Disordered" evidence="9">
    <location>
        <begin position="349"/>
        <end position="396"/>
    </location>
</feature>
<dbReference type="EMBL" id="JAUBYV010000004">
    <property type="protein sequence ID" value="KAK2627263.1"/>
    <property type="molecule type" value="Genomic_DNA"/>
</dbReference>
<dbReference type="PANTHER" id="PTHR23114:SF17">
    <property type="entry name" value="M7GPPPN-MRNA HYDROLASE"/>
    <property type="match status" value="1"/>
</dbReference>
<evidence type="ECO:0000256" key="4">
    <source>
        <dbReference type="ARBA" id="ARBA00022490"/>
    </source>
</evidence>
<dbReference type="InterPro" id="IPR007722">
    <property type="entry name" value="DCP2_BoxA"/>
</dbReference>
<evidence type="ECO:0000256" key="2">
    <source>
        <dbReference type="ARBA" id="ARBA00004496"/>
    </source>
</evidence>
<comment type="cofactor">
    <cofactor evidence="1">
        <name>Mn(2+)</name>
        <dbReference type="ChEBI" id="CHEBI:29035"/>
    </cofactor>
</comment>
<evidence type="ECO:0000256" key="9">
    <source>
        <dbReference type="SAM" id="MobiDB-lite"/>
    </source>
</evidence>
<dbReference type="Pfam" id="PF05026">
    <property type="entry name" value="DCP2"/>
    <property type="match status" value="1"/>
</dbReference>
<dbReference type="InterPro" id="IPR036189">
    <property type="entry name" value="DCP2_BoxA_sf"/>
</dbReference>
<feature type="compositionally biased region" description="Polar residues" evidence="9">
    <location>
        <begin position="491"/>
        <end position="500"/>
    </location>
</feature>
<comment type="subcellular location">
    <subcellularLocation>
        <location evidence="2">Cytoplasm</location>
    </subcellularLocation>
</comment>
<evidence type="ECO:0000256" key="3">
    <source>
        <dbReference type="ARBA" id="ARBA00005279"/>
    </source>
</evidence>
<dbReference type="PANTHER" id="PTHR23114">
    <property type="entry name" value="M7GPPPN-MRNA HYDROLASE"/>
    <property type="match status" value="1"/>
</dbReference>
<proteinExistence type="inferred from homology"/>
<comment type="caution">
    <text evidence="11">The sequence shown here is derived from an EMBL/GenBank/DDBJ whole genome shotgun (WGS) entry which is preliminary data.</text>
</comment>
<dbReference type="GO" id="GO:0000184">
    <property type="term" value="P:nuclear-transcribed mRNA catabolic process, nonsense-mediated decay"/>
    <property type="evidence" value="ECO:0007669"/>
    <property type="project" value="InterPro"/>
</dbReference>
<feature type="region of interest" description="Disordered" evidence="9">
    <location>
        <begin position="526"/>
        <end position="557"/>
    </location>
</feature>
<feature type="compositionally biased region" description="Pro residues" evidence="9">
    <location>
        <begin position="370"/>
        <end position="382"/>
    </location>
</feature>
<keyword evidence="4" id="KW-0963">Cytoplasm</keyword>
<feature type="compositionally biased region" description="Polar residues" evidence="9">
    <location>
        <begin position="761"/>
        <end position="779"/>
    </location>
</feature>